<keyword evidence="2" id="KW-0812">Transmembrane</keyword>
<proteinExistence type="predicted"/>
<sequence>MDDDVELRRLRERVYGAEGASATPAMIERLAELEDQARRSDRPMPVLAAPAPPPAAVAPVPTVGEQPPPETPRLPDATRLTPRRALRIVAAVVGALALLGIGIAIGASTAPTMAATPDPAAAAYPELTFPQTVEDVISAEILRDSGIDAASTRYIATVSDFRIYLAQPDDGDGRCIVTFTSTDNRPWSAGCASGAQDGAAIFGVDDTLTVAIGDPDDSDVTGIPIRLSPSVTAYVAQ</sequence>
<accession>A0A4Y3QQ65</accession>
<evidence type="ECO:0000256" key="1">
    <source>
        <dbReference type="SAM" id="MobiDB-lite"/>
    </source>
</evidence>
<comment type="caution">
    <text evidence="3">The sequence shown here is derived from an EMBL/GenBank/DDBJ whole genome shotgun (WGS) entry which is preliminary data.</text>
</comment>
<gene>
    <name evidence="3" type="ORF">MTE01_27580</name>
</gene>
<dbReference type="AlphaFoldDB" id="A0A4Y3QQ65"/>
<evidence type="ECO:0000313" key="3">
    <source>
        <dbReference type="EMBL" id="GEB46813.1"/>
    </source>
</evidence>
<feature type="transmembrane region" description="Helical" evidence="2">
    <location>
        <begin position="88"/>
        <end position="107"/>
    </location>
</feature>
<organism evidence="3 4">
    <name type="scientific">Microbacterium testaceum</name>
    <name type="common">Aureobacterium testaceum</name>
    <name type="synonym">Brevibacterium testaceum</name>
    <dbReference type="NCBI Taxonomy" id="2033"/>
    <lineage>
        <taxon>Bacteria</taxon>
        <taxon>Bacillati</taxon>
        <taxon>Actinomycetota</taxon>
        <taxon>Actinomycetes</taxon>
        <taxon>Micrococcales</taxon>
        <taxon>Microbacteriaceae</taxon>
        <taxon>Microbacterium</taxon>
    </lineage>
</organism>
<dbReference type="RefSeq" id="WP_141378074.1">
    <property type="nucleotide sequence ID" value="NZ_BJML01000009.1"/>
</dbReference>
<evidence type="ECO:0000313" key="4">
    <source>
        <dbReference type="Proteomes" id="UP000319525"/>
    </source>
</evidence>
<keyword evidence="2" id="KW-0472">Membrane</keyword>
<feature type="compositionally biased region" description="Basic and acidic residues" evidence="1">
    <location>
        <begin position="32"/>
        <end position="42"/>
    </location>
</feature>
<protein>
    <submittedName>
        <fullName evidence="3">Uncharacterized protein</fullName>
    </submittedName>
</protein>
<dbReference type="GeneID" id="57145442"/>
<keyword evidence="2" id="KW-1133">Transmembrane helix</keyword>
<dbReference type="Proteomes" id="UP000319525">
    <property type="component" value="Unassembled WGS sequence"/>
</dbReference>
<name>A0A4Y3QQ65_MICTE</name>
<dbReference type="EMBL" id="BJML01000009">
    <property type="protein sequence ID" value="GEB46813.1"/>
    <property type="molecule type" value="Genomic_DNA"/>
</dbReference>
<reference evidence="3 4" key="1">
    <citation type="submission" date="2019-06" db="EMBL/GenBank/DDBJ databases">
        <title>Whole genome shotgun sequence of Microbacterium testaceum NBRC 12675.</title>
        <authorList>
            <person name="Hosoyama A."/>
            <person name="Uohara A."/>
            <person name="Ohji S."/>
            <person name="Ichikawa N."/>
        </authorList>
    </citation>
    <scope>NUCLEOTIDE SEQUENCE [LARGE SCALE GENOMIC DNA]</scope>
    <source>
        <strain evidence="3 4">NBRC 12675</strain>
    </source>
</reference>
<dbReference type="OrthoDB" id="5083945at2"/>
<evidence type="ECO:0000256" key="2">
    <source>
        <dbReference type="SAM" id="Phobius"/>
    </source>
</evidence>
<feature type="region of interest" description="Disordered" evidence="1">
    <location>
        <begin position="32"/>
        <end position="77"/>
    </location>
</feature>